<evidence type="ECO:0000313" key="17">
    <source>
        <dbReference type="EMBL" id="CAF9913781.1"/>
    </source>
</evidence>
<keyword evidence="10" id="KW-0460">Magnesium</keyword>
<dbReference type="GO" id="GO:0030490">
    <property type="term" value="P:maturation of SSU-rRNA"/>
    <property type="evidence" value="ECO:0007669"/>
    <property type="project" value="TreeGrafter"/>
</dbReference>
<proteinExistence type="inferred from homology"/>
<organism evidence="17 18">
    <name type="scientific">Imshaugia aleurites</name>
    <dbReference type="NCBI Taxonomy" id="172621"/>
    <lineage>
        <taxon>Eukaryota</taxon>
        <taxon>Fungi</taxon>
        <taxon>Dikarya</taxon>
        <taxon>Ascomycota</taxon>
        <taxon>Pezizomycotina</taxon>
        <taxon>Lecanoromycetes</taxon>
        <taxon>OSLEUM clade</taxon>
        <taxon>Lecanoromycetidae</taxon>
        <taxon>Lecanorales</taxon>
        <taxon>Lecanorineae</taxon>
        <taxon>Parmeliaceae</taxon>
        <taxon>Imshaugia</taxon>
    </lineage>
</organism>
<feature type="compositionally biased region" description="Basic and acidic residues" evidence="15">
    <location>
        <begin position="354"/>
        <end position="366"/>
    </location>
</feature>
<evidence type="ECO:0000256" key="6">
    <source>
        <dbReference type="ARBA" id="ARBA00022723"/>
    </source>
</evidence>
<dbReference type="InterPro" id="IPR018934">
    <property type="entry name" value="RIO_dom"/>
</dbReference>
<dbReference type="GO" id="GO:0005524">
    <property type="term" value="F:ATP binding"/>
    <property type="evidence" value="ECO:0007669"/>
    <property type="project" value="UniProtKB-KW"/>
</dbReference>
<comment type="catalytic activity">
    <reaction evidence="12">
        <text>L-seryl-[protein] + ATP = O-phospho-L-seryl-[protein] + ADP + H(+)</text>
        <dbReference type="Rhea" id="RHEA:17989"/>
        <dbReference type="Rhea" id="RHEA-COMP:9863"/>
        <dbReference type="Rhea" id="RHEA-COMP:11604"/>
        <dbReference type="ChEBI" id="CHEBI:15378"/>
        <dbReference type="ChEBI" id="CHEBI:29999"/>
        <dbReference type="ChEBI" id="CHEBI:30616"/>
        <dbReference type="ChEBI" id="CHEBI:83421"/>
        <dbReference type="ChEBI" id="CHEBI:456216"/>
        <dbReference type="EC" id="2.7.11.1"/>
    </reaction>
</comment>
<evidence type="ECO:0000256" key="14">
    <source>
        <dbReference type="ARBA" id="ARBA00068837"/>
    </source>
</evidence>
<dbReference type="Proteomes" id="UP000664534">
    <property type="component" value="Unassembled WGS sequence"/>
</dbReference>
<evidence type="ECO:0000256" key="8">
    <source>
        <dbReference type="ARBA" id="ARBA00022777"/>
    </source>
</evidence>
<keyword evidence="8" id="KW-0418">Kinase</keyword>
<name>A0A8H3EUL7_9LECA</name>
<sequence>MKLDTKALRYLTTEDWRVLTAVEMGSKNHEIVPTPLITQLSGLRGGSGVHKCISTLAKANLIARMKNAKYDGYRLTYGGLDYLALHTHLKRQTLYSTGNCIGVGKESDIYVVASSTGAQLILKIHRLGRISFRSIKNNRDYLKHRSSASWMYMSRLSALKEYAFMKVLKENGFRVPEPVAQSRHTVVMELIDAFPLRQIQEVPDPAGLYADLIDIVLRLATFGLIHGDFNEFNILIREEQTPAVEEARNTETEDSESKPGITLIPVIIDFPQMVSVDHTNAEMYFDRDINCIKQFFERRFSFVSDEPGPFFADAKKLAGGPKSKRLDIEVEASGFSRKMAKELGKYMQEVGVDGDGRHDQIGHVEAGDPDTSSTSSIEEASSDGLLQDPGGNDSSDGLFESSKEDEAEAFHGQSDPPATNMAEVTLEENR</sequence>
<comment type="cofactor">
    <cofactor evidence="1">
        <name>Mg(2+)</name>
        <dbReference type="ChEBI" id="CHEBI:18420"/>
    </cofactor>
</comment>
<evidence type="ECO:0000256" key="11">
    <source>
        <dbReference type="ARBA" id="ARBA00047899"/>
    </source>
</evidence>
<dbReference type="GO" id="GO:0046872">
    <property type="term" value="F:metal ion binding"/>
    <property type="evidence" value="ECO:0007669"/>
    <property type="project" value="UniProtKB-KW"/>
</dbReference>
<dbReference type="AlphaFoldDB" id="A0A8H3EUL7"/>
<evidence type="ECO:0000256" key="7">
    <source>
        <dbReference type="ARBA" id="ARBA00022741"/>
    </source>
</evidence>
<accession>A0A8H3EUL7</accession>
<protein>
    <recommendedName>
        <fullName evidence="13">Serine/threonine-protein kinase RIO2</fullName>
        <ecNumber evidence="3">2.7.11.1</ecNumber>
    </recommendedName>
    <alternativeName>
        <fullName evidence="14">Serine/threonine-protein kinase rio2</fullName>
    </alternativeName>
</protein>
<comment type="similarity">
    <text evidence="2">Belongs to the protein kinase superfamily. RIO-type Ser/Thr kinase family.</text>
</comment>
<dbReference type="GO" id="GO:0005634">
    <property type="term" value="C:nucleus"/>
    <property type="evidence" value="ECO:0007669"/>
    <property type="project" value="TreeGrafter"/>
</dbReference>
<dbReference type="InterPro" id="IPR036388">
    <property type="entry name" value="WH-like_DNA-bd_sf"/>
</dbReference>
<evidence type="ECO:0000256" key="3">
    <source>
        <dbReference type="ARBA" id="ARBA00012513"/>
    </source>
</evidence>
<keyword evidence="6" id="KW-0479">Metal-binding</keyword>
<dbReference type="InterPro" id="IPR018935">
    <property type="entry name" value="RIO_kinase_CS"/>
</dbReference>
<dbReference type="PANTHER" id="PTHR45852">
    <property type="entry name" value="SER/THR-PROTEIN KINASE RIO2"/>
    <property type="match status" value="1"/>
</dbReference>
<dbReference type="GO" id="GO:0005829">
    <property type="term" value="C:cytosol"/>
    <property type="evidence" value="ECO:0007669"/>
    <property type="project" value="TreeGrafter"/>
</dbReference>
<dbReference type="Pfam" id="PF01163">
    <property type="entry name" value="RIO1"/>
    <property type="match status" value="2"/>
</dbReference>
<dbReference type="Pfam" id="PF09202">
    <property type="entry name" value="Rio2_N"/>
    <property type="match status" value="1"/>
</dbReference>
<evidence type="ECO:0000256" key="15">
    <source>
        <dbReference type="SAM" id="MobiDB-lite"/>
    </source>
</evidence>
<dbReference type="EC" id="2.7.11.1" evidence="3"/>
<evidence type="ECO:0000259" key="16">
    <source>
        <dbReference type="SMART" id="SM00090"/>
    </source>
</evidence>
<dbReference type="InterPro" id="IPR015285">
    <property type="entry name" value="RIO2_wHTH_N"/>
</dbReference>
<dbReference type="PANTHER" id="PTHR45852:SF1">
    <property type="entry name" value="SERINE_THREONINE-PROTEIN KINASE RIO2"/>
    <property type="match status" value="1"/>
</dbReference>
<dbReference type="FunFam" id="1.10.10.10:FF:000053">
    <property type="entry name" value="Serine/threonine-protein kinase RIO2"/>
    <property type="match status" value="1"/>
</dbReference>
<dbReference type="SMART" id="SM00090">
    <property type="entry name" value="RIO"/>
    <property type="match status" value="1"/>
</dbReference>
<evidence type="ECO:0000256" key="9">
    <source>
        <dbReference type="ARBA" id="ARBA00022840"/>
    </source>
</evidence>
<keyword evidence="18" id="KW-1185">Reference proteome</keyword>
<dbReference type="Gene3D" id="3.30.200.20">
    <property type="entry name" value="Phosphorylase Kinase, domain 1"/>
    <property type="match status" value="1"/>
</dbReference>
<dbReference type="CDD" id="cd05144">
    <property type="entry name" value="RIO2_C"/>
    <property type="match status" value="1"/>
</dbReference>
<feature type="region of interest" description="Disordered" evidence="15">
    <location>
        <begin position="352"/>
        <end position="430"/>
    </location>
</feature>
<dbReference type="InterPro" id="IPR000687">
    <property type="entry name" value="RIO_kinase"/>
</dbReference>
<evidence type="ECO:0000256" key="4">
    <source>
        <dbReference type="ARBA" id="ARBA00022527"/>
    </source>
</evidence>
<dbReference type="SUPFAM" id="SSF46785">
    <property type="entry name" value="Winged helix' DNA-binding domain"/>
    <property type="match status" value="1"/>
</dbReference>
<dbReference type="InterPro" id="IPR036390">
    <property type="entry name" value="WH_DNA-bd_sf"/>
</dbReference>
<evidence type="ECO:0000256" key="10">
    <source>
        <dbReference type="ARBA" id="ARBA00022842"/>
    </source>
</evidence>
<keyword evidence="4" id="KW-0723">Serine/threonine-protein kinase</keyword>
<evidence type="ECO:0000313" key="18">
    <source>
        <dbReference type="Proteomes" id="UP000664534"/>
    </source>
</evidence>
<comment type="caution">
    <text evidence="17">The sequence shown here is derived from an EMBL/GenBank/DDBJ whole genome shotgun (WGS) entry which is preliminary data.</text>
</comment>
<dbReference type="OrthoDB" id="10258631at2759"/>
<evidence type="ECO:0000256" key="13">
    <source>
        <dbReference type="ARBA" id="ARBA00068353"/>
    </source>
</evidence>
<dbReference type="InterPro" id="IPR011009">
    <property type="entry name" value="Kinase-like_dom_sf"/>
</dbReference>
<keyword evidence="9" id="KW-0067">ATP-binding</keyword>
<dbReference type="FunFam" id="3.30.200.20:FF:000052">
    <property type="entry name" value="Serine/threonine-protein kinase RIO2"/>
    <property type="match status" value="1"/>
</dbReference>
<dbReference type="PROSITE" id="PS01245">
    <property type="entry name" value="RIO1"/>
    <property type="match status" value="1"/>
</dbReference>
<feature type="domain" description="RIO kinase" evidence="16">
    <location>
        <begin position="66"/>
        <end position="319"/>
    </location>
</feature>
<dbReference type="SUPFAM" id="SSF56112">
    <property type="entry name" value="Protein kinase-like (PK-like)"/>
    <property type="match status" value="1"/>
</dbReference>
<dbReference type="GO" id="GO:0030688">
    <property type="term" value="C:preribosome, small subunit precursor"/>
    <property type="evidence" value="ECO:0007669"/>
    <property type="project" value="TreeGrafter"/>
</dbReference>
<evidence type="ECO:0000256" key="5">
    <source>
        <dbReference type="ARBA" id="ARBA00022679"/>
    </source>
</evidence>
<gene>
    <name evidence="17" type="ORF">IMSHALPRED_001443</name>
</gene>
<evidence type="ECO:0000256" key="12">
    <source>
        <dbReference type="ARBA" id="ARBA00048679"/>
    </source>
</evidence>
<dbReference type="GO" id="GO:0004674">
    <property type="term" value="F:protein serine/threonine kinase activity"/>
    <property type="evidence" value="ECO:0007669"/>
    <property type="project" value="UniProtKB-KW"/>
</dbReference>
<keyword evidence="7" id="KW-0547">Nucleotide-binding</keyword>
<evidence type="ECO:0000256" key="2">
    <source>
        <dbReference type="ARBA" id="ARBA00009196"/>
    </source>
</evidence>
<dbReference type="EMBL" id="CAJPDT010000012">
    <property type="protein sequence ID" value="CAF9913781.1"/>
    <property type="molecule type" value="Genomic_DNA"/>
</dbReference>
<keyword evidence="5" id="KW-0808">Transferase</keyword>
<evidence type="ECO:0000256" key="1">
    <source>
        <dbReference type="ARBA" id="ARBA00001946"/>
    </source>
</evidence>
<dbReference type="Gene3D" id="1.10.10.10">
    <property type="entry name" value="Winged helix-like DNA-binding domain superfamily/Winged helix DNA-binding domain"/>
    <property type="match status" value="1"/>
</dbReference>
<reference evidence="17" key="1">
    <citation type="submission" date="2021-03" db="EMBL/GenBank/DDBJ databases">
        <authorList>
            <person name="Tagirdzhanova G."/>
        </authorList>
    </citation>
    <scope>NUCLEOTIDE SEQUENCE</scope>
</reference>
<comment type="catalytic activity">
    <reaction evidence="11">
        <text>L-threonyl-[protein] + ATP = O-phospho-L-threonyl-[protein] + ADP + H(+)</text>
        <dbReference type="Rhea" id="RHEA:46608"/>
        <dbReference type="Rhea" id="RHEA-COMP:11060"/>
        <dbReference type="Rhea" id="RHEA-COMP:11605"/>
        <dbReference type="ChEBI" id="CHEBI:15378"/>
        <dbReference type="ChEBI" id="CHEBI:30013"/>
        <dbReference type="ChEBI" id="CHEBI:30616"/>
        <dbReference type="ChEBI" id="CHEBI:61977"/>
        <dbReference type="ChEBI" id="CHEBI:456216"/>
        <dbReference type="EC" id="2.7.11.1"/>
    </reaction>
</comment>
<dbReference type="Gene3D" id="1.10.510.10">
    <property type="entry name" value="Transferase(Phosphotransferase) domain 1"/>
    <property type="match status" value="1"/>
</dbReference>
<dbReference type="InterPro" id="IPR030484">
    <property type="entry name" value="Rio2"/>
</dbReference>